<accession>A0A286RJF3</accession>
<feature type="signal peptide" evidence="3">
    <location>
        <begin position="1"/>
        <end position="26"/>
    </location>
</feature>
<dbReference type="Gene3D" id="3.40.720.10">
    <property type="entry name" value="Alkaline Phosphatase, subunit A"/>
    <property type="match status" value="1"/>
</dbReference>
<evidence type="ECO:0000259" key="4">
    <source>
        <dbReference type="Pfam" id="PF00884"/>
    </source>
</evidence>
<keyword evidence="6" id="KW-1185">Reference proteome</keyword>
<organism evidence="5 6">
    <name type="scientific">Thermogutta terrifontis</name>
    <dbReference type="NCBI Taxonomy" id="1331910"/>
    <lineage>
        <taxon>Bacteria</taxon>
        <taxon>Pseudomonadati</taxon>
        <taxon>Planctomycetota</taxon>
        <taxon>Planctomycetia</taxon>
        <taxon>Pirellulales</taxon>
        <taxon>Thermoguttaceae</taxon>
        <taxon>Thermogutta</taxon>
    </lineage>
</organism>
<protein>
    <submittedName>
        <fullName evidence="5">Choline-sulfatase</fullName>
        <ecNumber evidence="5">3.1.6.6</ecNumber>
    </submittedName>
</protein>
<dbReference type="PANTHER" id="PTHR43751:SF6">
    <property type="entry name" value="N-ACETYLGALACTOSAMINE-6-O-SULFATASE"/>
    <property type="match status" value="1"/>
</dbReference>
<dbReference type="AlphaFoldDB" id="A0A286RJF3"/>
<dbReference type="InterPro" id="IPR017850">
    <property type="entry name" value="Alkaline_phosphatase_core_sf"/>
</dbReference>
<dbReference type="PROSITE" id="PS00149">
    <property type="entry name" value="SULFATASE_2"/>
    <property type="match status" value="1"/>
</dbReference>
<dbReference type="RefSeq" id="WP_095415961.1">
    <property type="nucleotide sequence ID" value="NZ_CP018477.1"/>
</dbReference>
<evidence type="ECO:0000256" key="2">
    <source>
        <dbReference type="ARBA" id="ARBA00022801"/>
    </source>
</evidence>
<reference evidence="5 6" key="1">
    <citation type="journal article" name="Front. Microbiol.">
        <title>Sugar Metabolism of the First Thermophilic Planctomycete Thermogutta terrifontis: Comparative Genomic and Transcriptomic Approaches.</title>
        <authorList>
            <person name="Elcheninov A.G."/>
            <person name="Menzel P."/>
            <person name="Gudbergsdottir S.R."/>
            <person name="Slesarev A.I."/>
            <person name="Kadnikov V.V."/>
            <person name="Krogh A."/>
            <person name="Bonch-Osmolovskaya E.A."/>
            <person name="Peng X."/>
            <person name="Kublanov I.V."/>
        </authorList>
    </citation>
    <scope>NUCLEOTIDE SEQUENCE [LARGE SCALE GENOMIC DNA]</scope>
    <source>
        <strain evidence="5 6">R1</strain>
    </source>
</reference>
<dbReference type="SUPFAM" id="SSF53649">
    <property type="entry name" value="Alkaline phosphatase-like"/>
    <property type="match status" value="1"/>
</dbReference>
<dbReference type="PANTHER" id="PTHR43751">
    <property type="entry name" value="SULFATASE"/>
    <property type="match status" value="1"/>
</dbReference>
<dbReference type="OrthoDB" id="9783154at2"/>
<dbReference type="KEGG" id="ttf:THTE_3493"/>
<keyword evidence="2 5" id="KW-0378">Hydrolase</keyword>
<comment type="similarity">
    <text evidence="1">Belongs to the sulfatase family.</text>
</comment>
<dbReference type="EC" id="3.1.6.6" evidence="5"/>
<keyword evidence="3" id="KW-0732">Signal</keyword>
<dbReference type="Pfam" id="PF00884">
    <property type="entry name" value="Sulfatase"/>
    <property type="match status" value="1"/>
</dbReference>
<evidence type="ECO:0000256" key="3">
    <source>
        <dbReference type="SAM" id="SignalP"/>
    </source>
</evidence>
<dbReference type="GO" id="GO:0047753">
    <property type="term" value="F:choline-sulfatase activity"/>
    <property type="evidence" value="ECO:0007669"/>
    <property type="project" value="UniProtKB-EC"/>
</dbReference>
<dbReference type="PROSITE" id="PS00523">
    <property type="entry name" value="SULFATASE_1"/>
    <property type="match status" value="1"/>
</dbReference>
<evidence type="ECO:0000256" key="1">
    <source>
        <dbReference type="ARBA" id="ARBA00008779"/>
    </source>
</evidence>
<dbReference type="Proteomes" id="UP000215086">
    <property type="component" value="Chromosome"/>
</dbReference>
<sequence>MKRMTLPVSYSGLVILALVFLGTAQGETAGSGVAAKELPNIVLIYADDLGYGDVGCYGAKRIPTPNIDRLAREGLLFRDAHSPAATCTPSRYALLTGQYAFRKPGTGVLPGDAALIIEPGRVTLPSVLKKAGYTTAVVGKWHLGLGDGAIDWNGEIKPGPLEIGFDYSFIIPATGDRVPCVYVENHRVVGADPNDPIRVSYKEKIGDEPTGRERPDLLKYPFSHGHDGTIVNGISRIGFMSGGKKARWVDEDMADVLTQKALRFMEEHRDKRFFLYFATHDIHVPRLPHSRFVGKSQCGLRGDAVVEFDWCVGEILAALDKLGLRENTLVIFTSDNGPVVDDGYRDGAVEHLGDHKPAGPWRGGKYSAFEGGTRVPMIVRWPGHVPAGKETDALVCHVDFLASLAELVGQPLPAEAAPDSINVLDALLGKSAQGRDELVEQAGVLALRQGSWKYIPPRKGQAVNPNTGIELGVAPEGMLFNLAEDPGEQHNLVKKLPEKAQATAQRLQEIRQARTRP</sequence>
<dbReference type="InterPro" id="IPR000917">
    <property type="entry name" value="Sulfatase_N"/>
</dbReference>
<dbReference type="EMBL" id="CP018477">
    <property type="protein sequence ID" value="ASV76095.1"/>
    <property type="molecule type" value="Genomic_DNA"/>
</dbReference>
<feature type="chain" id="PRO_5013171457" evidence="3">
    <location>
        <begin position="27"/>
        <end position="517"/>
    </location>
</feature>
<dbReference type="Gene3D" id="3.30.1120.10">
    <property type="match status" value="1"/>
</dbReference>
<name>A0A286RJF3_9BACT</name>
<dbReference type="CDD" id="cd16143">
    <property type="entry name" value="ARS_like"/>
    <property type="match status" value="1"/>
</dbReference>
<evidence type="ECO:0000313" key="6">
    <source>
        <dbReference type="Proteomes" id="UP000215086"/>
    </source>
</evidence>
<evidence type="ECO:0000313" key="5">
    <source>
        <dbReference type="EMBL" id="ASV76095.1"/>
    </source>
</evidence>
<dbReference type="InterPro" id="IPR024607">
    <property type="entry name" value="Sulfatase_CS"/>
</dbReference>
<gene>
    <name evidence="5" type="ORF">THTE_3493</name>
</gene>
<feature type="domain" description="Sulfatase N-terminal" evidence="4">
    <location>
        <begin position="39"/>
        <end position="409"/>
    </location>
</feature>
<dbReference type="InterPro" id="IPR052701">
    <property type="entry name" value="GAG_Ulvan_Degrading_Sulfatases"/>
</dbReference>
<proteinExistence type="inferred from homology"/>